<evidence type="ECO:0000256" key="1">
    <source>
        <dbReference type="SAM" id="MobiDB-lite"/>
    </source>
</evidence>
<accession>R0K4X5</accession>
<gene>
    <name evidence="2" type="ORF">Anapl_03254</name>
</gene>
<proteinExistence type="predicted"/>
<feature type="region of interest" description="Disordered" evidence="1">
    <location>
        <begin position="41"/>
        <end position="68"/>
    </location>
</feature>
<sequence>MIIELKRDAPSHRGTRSPLCRAGRLVFTPWIAKSLLSHAETPRKWDRHRKGRAGWEASPLAPKSNHMSKRKAVERVEIVFPMCCSGGNRALPLGEAEKQAPTRGFCYRTCAVGPCLYRCHMQLCPAPASSLGATGQHIGRKQGAKAKVTARGKSSREKAQVIFQDINSVAAGVASGSGTSRAVHIRMSQEPWVTQHRPCLRLQGAVPQGLNTAQSWMVMTMGPIYSPEQSKIIIWVQGPSSRQGPEAELETGLQNRKTEQRGSLYVLSQRSSPTTTYTVGTWALGSMTNSICPTDLLQLTGAELCPYFLICIFKLMDVPSTGVIASKETGPVPTELAYRDRCIKGMRENRRKSELLNAKQQNRQKAGNRGQASWEQIGALCRQAQTFSCGHSHRKGHKKAPTGTAPPGLCRKIQIAGLTVPLCLATDHNSCKVAGSLRGVGVSRPPGCFFSPRICQDNQELKAVNQQWVICLFRPFQGAQGLQADPYTMHSVSERLPEAMGSRDITGSNMLLSKQKISKVE</sequence>
<protein>
    <submittedName>
        <fullName evidence="2">Uncharacterized protein</fullName>
    </submittedName>
</protein>
<evidence type="ECO:0000313" key="2">
    <source>
        <dbReference type="EMBL" id="EOB04787.1"/>
    </source>
</evidence>
<organism evidence="2 3">
    <name type="scientific">Anas platyrhynchos</name>
    <name type="common">Mallard</name>
    <name type="synonym">Anas boschas</name>
    <dbReference type="NCBI Taxonomy" id="8839"/>
    <lineage>
        <taxon>Eukaryota</taxon>
        <taxon>Metazoa</taxon>
        <taxon>Chordata</taxon>
        <taxon>Craniata</taxon>
        <taxon>Vertebrata</taxon>
        <taxon>Euteleostomi</taxon>
        <taxon>Archelosauria</taxon>
        <taxon>Archosauria</taxon>
        <taxon>Dinosauria</taxon>
        <taxon>Saurischia</taxon>
        <taxon>Theropoda</taxon>
        <taxon>Coelurosauria</taxon>
        <taxon>Aves</taxon>
        <taxon>Neognathae</taxon>
        <taxon>Galloanserae</taxon>
        <taxon>Anseriformes</taxon>
        <taxon>Anatidae</taxon>
        <taxon>Anatinae</taxon>
        <taxon>Anas</taxon>
    </lineage>
</organism>
<keyword evidence="3" id="KW-1185">Reference proteome</keyword>
<dbReference type="AlphaFoldDB" id="R0K4X5"/>
<dbReference type="Proteomes" id="UP000296049">
    <property type="component" value="Unassembled WGS sequence"/>
</dbReference>
<name>R0K4X5_ANAPL</name>
<evidence type="ECO:0000313" key="3">
    <source>
        <dbReference type="Proteomes" id="UP000296049"/>
    </source>
</evidence>
<reference evidence="3" key="1">
    <citation type="journal article" date="2013" name="Nat. Genet.">
        <title>The duck genome and transcriptome provide insight into an avian influenza virus reservoir species.</title>
        <authorList>
            <person name="Huang Y."/>
            <person name="Li Y."/>
            <person name="Burt D.W."/>
            <person name="Chen H."/>
            <person name="Zhang Y."/>
            <person name="Qian W."/>
            <person name="Kim H."/>
            <person name="Gan S."/>
            <person name="Zhao Y."/>
            <person name="Li J."/>
            <person name="Yi K."/>
            <person name="Feng H."/>
            <person name="Zhu P."/>
            <person name="Li B."/>
            <person name="Liu Q."/>
            <person name="Fairley S."/>
            <person name="Magor K.E."/>
            <person name="Du Z."/>
            <person name="Hu X."/>
            <person name="Goodman L."/>
            <person name="Tafer H."/>
            <person name="Vignal A."/>
            <person name="Lee T."/>
            <person name="Kim K.W."/>
            <person name="Sheng Z."/>
            <person name="An Y."/>
            <person name="Searle S."/>
            <person name="Herrero J."/>
            <person name="Groenen M.A."/>
            <person name="Crooijmans R.P."/>
            <person name="Faraut T."/>
            <person name="Cai Q."/>
            <person name="Webster R.G."/>
            <person name="Aldridge J.R."/>
            <person name="Warren W.C."/>
            <person name="Bartschat S."/>
            <person name="Kehr S."/>
            <person name="Marz M."/>
            <person name="Stadler P.F."/>
            <person name="Smith J."/>
            <person name="Kraus R.H."/>
            <person name="Zhao Y."/>
            <person name="Ren L."/>
            <person name="Fei J."/>
            <person name="Morisson M."/>
            <person name="Kaiser P."/>
            <person name="Griffin D.K."/>
            <person name="Rao M."/>
            <person name="Pitel F."/>
            <person name="Wang J."/>
            <person name="Li N."/>
        </authorList>
    </citation>
    <scope>NUCLEOTIDE SEQUENCE [LARGE SCALE GENOMIC DNA]</scope>
</reference>
<dbReference type="EMBL" id="KB742750">
    <property type="protein sequence ID" value="EOB04787.1"/>
    <property type="molecule type" value="Genomic_DNA"/>
</dbReference>